<evidence type="ECO:0000313" key="1">
    <source>
        <dbReference type="EMBL" id="CAF0813615.1"/>
    </source>
</evidence>
<accession>A0A813TJC4</accession>
<dbReference type="AlphaFoldDB" id="A0A813TJC4"/>
<gene>
    <name evidence="1" type="ORF">OXX778_LOCUS7101</name>
</gene>
<name>A0A813TJC4_9BILA</name>
<keyword evidence="2" id="KW-1185">Reference proteome</keyword>
<proteinExistence type="predicted"/>
<comment type="caution">
    <text evidence="1">The sequence shown here is derived from an EMBL/GenBank/DDBJ whole genome shotgun (WGS) entry which is preliminary data.</text>
</comment>
<protein>
    <submittedName>
        <fullName evidence="1">Uncharacterized protein</fullName>
    </submittedName>
</protein>
<evidence type="ECO:0000313" key="2">
    <source>
        <dbReference type="Proteomes" id="UP000663879"/>
    </source>
</evidence>
<dbReference type="Proteomes" id="UP000663879">
    <property type="component" value="Unassembled WGS sequence"/>
</dbReference>
<organism evidence="1 2">
    <name type="scientific">Brachionus calyciflorus</name>
    <dbReference type="NCBI Taxonomy" id="104777"/>
    <lineage>
        <taxon>Eukaryota</taxon>
        <taxon>Metazoa</taxon>
        <taxon>Spiralia</taxon>
        <taxon>Gnathifera</taxon>
        <taxon>Rotifera</taxon>
        <taxon>Eurotatoria</taxon>
        <taxon>Monogononta</taxon>
        <taxon>Pseudotrocha</taxon>
        <taxon>Ploima</taxon>
        <taxon>Brachionidae</taxon>
        <taxon>Brachionus</taxon>
    </lineage>
</organism>
<reference evidence="1" key="1">
    <citation type="submission" date="2021-02" db="EMBL/GenBank/DDBJ databases">
        <authorList>
            <person name="Nowell W R."/>
        </authorList>
    </citation>
    <scope>NUCLEOTIDE SEQUENCE</scope>
    <source>
        <strain evidence="1">Ploen Becks lab</strain>
    </source>
</reference>
<sequence>MLALDHRNASFTKKENRIPKSKLSNEVVNWALGFSENSQNQKTNFDELTDDSYLDNILPYSNETGAENDLEKRQKIREILQNVRNTNRSRNRRPQKVQIEHKLDENEPKNQIKKSKNSTKQKFDHISNGMSRALPGVLQQNITIERNYFKDLILLSKQRYTVLKSLDFEKKMFTRKQDQKGFIKTPIKKTDEDLLVNKQIKETNKLDSVRIEKVKPNQNMKLVRPASVTNCKFSEPSIEDFDQDSYQSRNIIRPKTTLPYFNSFELDDDYDSSKNNSKIKTNNLNEPLEDCRFKQLISSMSDKYNTDIKINEKRLPCSSLRKIINRNNSLKDFKSEKFEGYGWHEIQVKTKVFERLVDENNFKV</sequence>
<dbReference type="OrthoDB" id="10545698at2759"/>
<dbReference type="EMBL" id="CAJNOC010000885">
    <property type="protein sequence ID" value="CAF0813615.1"/>
    <property type="molecule type" value="Genomic_DNA"/>
</dbReference>